<organism evidence="1">
    <name type="scientific">bioreactor metagenome</name>
    <dbReference type="NCBI Taxonomy" id="1076179"/>
    <lineage>
        <taxon>unclassified sequences</taxon>
        <taxon>metagenomes</taxon>
        <taxon>ecological metagenomes</taxon>
    </lineage>
</organism>
<dbReference type="AlphaFoldDB" id="A0A645CP42"/>
<proteinExistence type="predicted"/>
<comment type="caution">
    <text evidence="1">The sequence shown here is derived from an EMBL/GenBank/DDBJ whole genome shotgun (WGS) entry which is preliminary data.</text>
</comment>
<gene>
    <name evidence="1" type="ORF">SDC9_125676</name>
</gene>
<evidence type="ECO:0000313" key="1">
    <source>
        <dbReference type="EMBL" id="MPM78665.1"/>
    </source>
</evidence>
<reference evidence="1" key="1">
    <citation type="submission" date="2019-08" db="EMBL/GenBank/DDBJ databases">
        <authorList>
            <person name="Kucharzyk K."/>
            <person name="Murdoch R.W."/>
            <person name="Higgins S."/>
            <person name="Loffler F."/>
        </authorList>
    </citation>
    <scope>NUCLEOTIDE SEQUENCE</scope>
</reference>
<name>A0A645CP42_9ZZZZ</name>
<dbReference type="EMBL" id="VSSQ01028799">
    <property type="protein sequence ID" value="MPM78665.1"/>
    <property type="molecule type" value="Genomic_DNA"/>
</dbReference>
<protein>
    <submittedName>
        <fullName evidence="1">Uncharacterized protein</fullName>
    </submittedName>
</protein>
<accession>A0A645CP42</accession>
<sequence length="126" mass="13827">MPSLDNADHPGLQILQVCVLDEGGKRLAWYRLIKIVEKSLLQLALFTRVTPLVEALIAEEAAQQGVGGMDMGIDEAGVEEMGSAVKHLFSFKRSEMWLYHSYLGTGKSDVSMFEVKGFIQIAAVGQ</sequence>